<evidence type="ECO:0000313" key="3">
    <source>
        <dbReference type="Proteomes" id="UP001488805"/>
    </source>
</evidence>
<keyword evidence="3" id="KW-1185">Reference proteome</keyword>
<proteinExistence type="predicted"/>
<feature type="compositionally biased region" description="Polar residues" evidence="1">
    <location>
        <begin position="100"/>
        <end position="112"/>
    </location>
</feature>
<reference evidence="2 3" key="1">
    <citation type="journal article" date="2024" name="Genome Biol. Evol.">
        <title>Chromosome-level genome assembly of the viviparous eelpout Zoarces viviparus.</title>
        <authorList>
            <person name="Fuhrmann N."/>
            <person name="Brasseur M.V."/>
            <person name="Bakowski C.E."/>
            <person name="Podsiadlowski L."/>
            <person name="Prost S."/>
            <person name="Krehenwinkel H."/>
            <person name="Mayer C."/>
        </authorList>
    </citation>
    <scope>NUCLEOTIDE SEQUENCE [LARGE SCALE GENOMIC DNA]</scope>
    <source>
        <strain evidence="2">NO-MEL_2022_Ind0_liver</strain>
    </source>
</reference>
<accession>A0AAW1EVW7</accession>
<feature type="region of interest" description="Disordered" evidence="1">
    <location>
        <begin position="70"/>
        <end position="118"/>
    </location>
</feature>
<organism evidence="2 3">
    <name type="scientific">Zoarces viviparus</name>
    <name type="common">Viviparous eelpout</name>
    <name type="synonym">Blennius viviparus</name>
    <dbReference type="NCBI Taxonomy" id="48416"/>
    <lineage>
        <taxon>Eukaryota</taxon>
        <taxon>Metazoa</taxon>
        <taxon>Chordata</taxon>
        <taxon>Craniata</taxon>
        <taxon>Vertebrata</taxon>
        <taxon>Euteleostomi</taxon>
        <taxon>Actinopterygii</taxon>
        <taxon>Neopterygii</taxon>
        <taxon>Teleostei</taxon>
        <taxon>Neoteleostei</taxon>
        <taxon>Acanthomorphata</taxon>
        <taxon>Eupercaria</taxon>
        <taxon>Perciformes</taxon>
        <taxon>Cottioidei</taxon>
        <taxon>Zoarcales</taxon>
        <taxon>Zoarcidae</taxon>
        <taxon>Zoarcinae</taxon>
        <taxon>Zoarces</taxon>
    </lineage>
</organism>
<dbReference type="AlphaFoldDB" id="A0AAW1EVW7"/>
<sequence length="118" mass="12902">MFSSNLHAERVRGRDCWVGVELLLDRPRYQSSSGGLLDVGEDITFQPKGPISLTLSLVCVGEETLYGIEEQTARRPTETSPSCSCSFNTSEQYSDHEENSNILVNSKVSTKTGPCGLS</sequence>
<dbReference type="EMBL" id="JBCEZU010000134">
    <property type="protein sequence ID" value="KAK9525429.1"/>
    <property type="molecule type" value="Genomic_DNA"/>
</dbReference>
<gene>
    <name evidence="2" type="ORF">VZT92_016140</name>
</gene>
<evidence type="ECO:0000313" key="2">
    <source>
        <dbReference type="EMBL" id="KAK9525429.1"/>
    </source>
</evidence>
<dbReference type="Proteomes" id="UP001488805">
    <property type="component" value="Unassembled WGS sequence"/>
</dbReference>
<feature type="compositionally biased region" description="Polar residues" evidence="1">
    <location>
        <begin position="78"/>
        <end position="92"/>
    </location>
</feature>
<evidence type="ECO:0000256" key="1">
    <source>
        <dbReference type="SAM" id="MobiDB-lite"/>
    </source>
</evidence>
<comment type="caution">
    <text evidence="2">The sequence shown here is derived from an EMBL/GenBank/DDBJ whole genome shotgun (WGS) entry which is preliminary data.</text>
</comment>
<name>A0AAW1EVW7_ZOAVI</name>
<protein>
    <submittedName>
        <fullName evidence="2">Uncharacterized protein</fullName>
    </submittedName>
</protein>